<dbReference type="EMBL" id="FONZ01000003">
    <property type="protein sequence ID" value="SFF21457.1"/>
    <property type="molecule type" value="Genomic_DNA"/>
</dbReference>
<dbReference type="InterPro" id="IPR024344">
    <property type="entry name" value="MDMPI_metal-binding"/>
</dbReference>
<evidence type="ECO:0000313" key="2">
    <source>
        <dbReference type="EMBL" id="SFF21457.1"/>
    </source>
</evidence>
<evidence type="ECO:0000313" key="3">
    <source>
        <dbReference type="Proteomes" id="UP000198520"/>
    </source>
</evidence>
<dbReference type="AlphaFoldDB" id="A0A1I2GXF2"/>
<gene>
    <name evidence="2" type="ORF">SAMN04488035_2015</name>
</gene>
<dbReference type="GO" id="GO:0016853">
    <property type="term" value="F:isomerase activity"/>
    <property type="evidence" value="ECO:0007669"/>
    <property type="project" value="UniProtKB-KW"/>
</dbReference>
<dbReference type="STRING" id="285351.SAMN04488035_2015"/>
<dbReference type="InterPro" id="IPR034660">
    <property type="entry name" value="DinB/YfiT-like"/>
</dbReference>
<name>A0A1I2GXF2_9MICO</name>
<organism evidence="2 3">
    <name type="scientific">Flavimobilis marinus</name>
    <dbReference type="NCBI Taxonomy" id="285351"/>
    <lineage>
        <taxon>Bacteria</taxon>
        <taxon>Bacillati</taxon>
        <taxon>Actinomycetota</taxon>
        <taxon>Actinomycetes</taxon>
        <taxon>Micrococcales</taxon>
        <taxon>Jonesiaceae</taxon>
        <taxon>Flavimobilis</taxon>
    </lineage>
</organism>
<keyword evidence="2" id="KW-0670">Pyruvate</keyword>
<proteinExistence type="predicted"/>
<keyword evidence="2" id="KW-0413">Isomerase</keyword>
<dbReference type="GO" id="GO:0046872">
    <property type="term" value="F:metal ion binding"/>
    <property type="evidence" value="ECO:0007669"/>
    <property type="project" value="InterPro"/>
</dbReference>
<feature type="domain" description="Mycothiol-dependent maleylpyruvate isomerase metal-binding" evidence="1">
    <location>
        <begin position="12"/>
        <end position="156"/>
    </location>
</feature>
<dbReference type="RefSeq" id="WP_093378082.1">
    <property type="nucleotide sequence ID" value="NZ_BNAN01000003.1"/>
</dbReference>
<dbReference type="Pfam" id="PF11716">
    <property type="entry name" value="MDMPI_N"/>
    <property type="match status" value="1"/>
</dbReference>
<accession>A0A1I2GXF2</accession>
<protein>
    <submittedName>
        <fullName evidence="2">Mycothiol maleylpyruvate isomerase N-terminal domain-containing protein</fullName>
    </submittedName>
</protein>
<dbReference type="Gene3D" id="1.20.120.450">
    <property type="entry name" value="dinb family like domain"/>
    <property type="match status" value="1"/>
</dbReference>
<evidence type="ECO:0000259" key="1">
    <source>
        <dbReference type="Pfam" id="PF11716"/>
    </source>
</evidence>
<dbReference type="SUPFAM" id="SSF109854">
    <property type="entry name" value="DinB/YfiT-like putative metalloenzymes"/>
    <property type="match status" value="1"/>
</dbReference>
<reference evidence="3" key="1">
    <citation type="submission" date="2016-10" db="EMBL/GenBank/DDBJ databases">
        <authorList>
            <person name="Varghese N."/>
            <person name="Submissions S."/>
        </authorList>
    </citation>
    <scope>NUCLEOTIDE SEQUENCE [LARGE SCALE GENOMIC DNA]</scope>
    <source>
        <strain evidence="3">DSM 19083</strain>
    </source>
</reference>
<keyword evidence="3" id="KW-1185">Reference proteome</keyword>
<sequence>MTTDLATLTGALRSQWNRLYGWLEPLGADMYALAEEPSALDGWTNRELVAHLGRALRPLVDFREAPEGTVPLTLAEYLGTYPERATEIATSTRELADSLGANPLPHVRTVADEGLARLDGLAGADRLVVEARRGPMLLRELVVSRLIELVVHADDLVVSLAPTVDAVGPQDPRDPEARRIVAEELLRIVVTRGGWSLEVVDALTWVRLATGRVPYDVDTLAHALAPGFTAGGVPDLGRMLPLL</sequence>
<dbReference type="OrthoDB" id="8481083at2"/>
<dbReference type="Proteomes" id="UP000198520">
    <property type="component" value="Unassembled WGS sequence"/>
</dbReference>